<evidence type="ECO:0000313" key="5">
    <source>
        <dbReference type="EMBL" id="KGE71460.1"/>
    </source>
</evidence>
<dbReference type="InterPro" id="IPR011701">
    <property type="entry name" value="MFS"/>
</dbReference>
<accession>A0A098QUD5</accession>
<dbReference type="SUPFAM" id="SSF103473">
    <property type="entry name" value="MFS general substrate transporter"/>
    <property type="match status" value="1"/>
</dbReference>
<feature type="transmembrane region" description="Helical" evidence="4">
    <location>
        <begin position="38"/>
        <end position="58"/>
    </location>
</feature>
<feature type="transmembrane region" description="Helical" evidence="4">
    <location>
        <begin position="70"/>
        <end position="89"/>
    </location>
</feature>
<dbReference type="Gene3D" id="1.20.1250.20">
    <property type="entry name" value="MFS general substrate transporter like domains"/>
    <property type="match status" value="2"/>
</dbReference>
<comment type="caution">
    <text evidence="5">The sequence shown here is derived from an EMBL/GenBank/DDBJ whole genome shotgun (WGS) entry which is preliminary data.</text>
</comment>
<dbReference type="STRING" id="1480694.DC28_11835"/>
<dbReference type="GO" id="GO:0022857">
    <property type="term" value="F:transmembrane transporter activity"/>
    <property type="evidence" value="ECO:0007669"/>
    <property type="project" value="InterPro"/>
</dbReference>
<feature type="transmembrane region" description="Helical" evidence="4">
    <location>
        <begin position="208"/>
        <end position="230"/>
    </location>
</feature>
<feature type="transmembrane region" description="Helical" evidence="4">
    <location>
        <begin position="128"/>
        <end position="150"/>
    </location>
</feature>
<dbReference type="Proteomes" id="UP000029692">
    <property type="component" value="Unassembled WGS sequence"/>
</dbReference>
<feature type="transmembrane region" description="Helical" evidence="4">
    <location>
        <begin position="333"/>
        <end position="353"/>
    </location>
</feature>
<evidence type="ECO:0000313" key="6">
    <source>
        <dbReference type="Proteomes" id="UP000029692"/>
    </source>
</evidence>
<dbReference type="AlphaFoldDB" id="A0A098QUD5"/>
<evidence type="ECO:0000256" key="4">
    <source>
        <dbReference type="SAM" id="Phobius"/>
    </source>
</evidence>
<keyword evidence="6" id="KW-1185">Reference proteome</keyword>
<feature type="transmembrane region" description="Helical" evidence="4">
    <location>
        <begin position="299"/>
        <end position="321"/>
    </location>
</feature>
<evidence type="ECO:0000256" key="3">
    <source>
        <dbReference type="ARBA" id="ARBA00023136"/>
    </source>
</evidence>
<dbReference type="Pfam" id="PF07690">
    <property type="entry name" value="MFS_1"/>
    <property type="match status" value="1"/>
</dbReference>
<dbReference type="InterPro" id="IPR050327">
    <property type="entry name" value="Proton-linked_MCT"/>
</dbReference>
<feature type="transmembrane region" description="Helical" evidence="4">
    <location>
        <begin position="365"/>
        <end position="385"/>
    </location>
</feature>
<keyword evidence="3 4" id="KW-0472">Membrane</keyword>
<dbReference type="PANTHER" id="PTHR11360">
    <property type="entry name" value="MONOCARBOXYLATE TRANSPORTER"/>
    <property type="match status" value="1"/>
</dbReference>
<organism evidence="5 6">
    <name type="scientific">Spirochaeta lutea</name>
    <dbReference type="NCBI Taxonomy" id="1480694"/>
    <lineage>
        <taxon>Bacteria</taxon>
        <taxon>Pseudomonadati</taxon>
        <taxon>Spirochaetota</taxon>
        <taxon>Spirochaetia</taxon>
        <taxon>Spirochaetales</taxon>
        <taxon>Spirochaetaceae</taxon>
        <taxon>Spirochaeta</taxon>
    </lineage>
</organism>
<protein>
    <recommendedName>
        <fullName evidence="7">Major facilitator superfamily (MFS) profile domain-containing protein</fullName>
    </recommendedName>
</protein>
<keyword evidence="2 4" id="KW-1133">Transmembrane helix</keyword>
<gene>
    <name evidence="5" type="ORF">DC28_11835</name>
</gene>
<dbReference type="EMBL" id="JNUP01000066">
    <property type="protein sequence ID" value="KGE71460.1"/>
    <property type="molecule type" value="Genomic_DNA"/>
</dbReference>
<evidence type="ECO:0000256" key="2">
    <source>
        <dbReference type="ARBA" id="ARBA00022989"/>
    </source>
</evidence>
<feature type="transmembrane region" description="Helical" evidence="4">
    <location>
        <begin position="242"/>
        <end position="265"/>
    </location>
</feature>
<evidence type="ECO:0008006" key="7">
    <source>
        <dbReference type="Google" id="ProtNLM"/>
    </source>
</evidence>
<feature type="transmembrane region" description="Helical" evidence="4">
    <location>
        <begin position="162"/>
        <end position="183"/>
    </location>
</feature>
<sequence length="408" mass="42006">MKRYGILAASVVIQLVLGSVYAWSTIAQELTSLHGFAAWQTQFIYGMIIFVFSVSLILGGRLFRKRGPRYTATWGGILFGSSYLLAAVLPLEPLVLIFLLGGLSGFSIGLGYACPLSTGVAWFPKHKGLVTGVAVFGFGGGAILANQVYVQILASGGSVQQIFLLTGAIGGGLVVLSAQVLALPDKVRSLSSTAVPAIQQGFLKSPSFWRLALGLGLGSASGLLLIGRAAGIAVDLGFAESAAAALPAMAVAAVSVGNASGRLFWGWLNDRIPGLTIPLSLGLATLSALGLLLAGTSPVLFIILMAMSGLLFGGSLVVYAAHSELVFGQGALARVYPFIFMFYGAAAIIGPSLGGVMYDVTGNSTGPIILAAALPFAGLIMTTVLRRFESTEVNQAATAEEQGSQALA</sequence>
<proteinExistence type="predicted"/>
<feature type="transmembrane region" description="Helical" evidence="4">
    <location>
        <begin position="95"/>
        <end position="116"/>
    </location>
</feature>
<keyword evidence="1 4" id="KW-0812">Transmembrane</keyword>
<dbReference type="InterPro" id="IPR036259">
    <property type="entry name" value="MFS_trans_sf"/>
</dbReference>
<reference evidence="5 6" key="1">
    <citation type="submission" date="2014-05" db="EMBL/GenBank/DDBJ databases">
        <title>De novo Genome Sequence of Spirocheata sp.</title>
        <authorList>
            <person name="Shivani Y."/>
            <person name="Subhash Y."/>
            <person name="Tushar L."/>
            <person name="Sasikala C."/>
            <person name="Ramana C.V."/>
        </authorList>
    </citation>
    <scope>NUCLEOTIDE SEQUENCE [LARGE SCALE GENOMIC DNA]</scope>
    <source>
        <strain evidence="5 6">JC230</strain>
    </source>
</reference>
<evidence type="ECO:0000256" key="1">
    <source>
        <dbReference type="ARBA" id="ARBA00022692"/>
    </source>
</evidence>
<name>A0A098QUD5_9SPIO</name>
<dbReference type="eggNOG" id="COG2223">
    <property type="taxonomic scope" value="Bacteria"/>
</dbReference>
<feature type="transmembrane region" description="Helical" evidence="4">
    <location>
        <begin position="272"/>
        <end position="293"/>
    </location>
</feature>